<dbReference type="OrthoDB" id="2685932at2759"/>
<organism evidence="1 2">
    <name type="scientific">Hydnomerulius pinastri MD-312</name>
    <dbReference type="NCBI Taxonomy" id="994086"/>
    <lineage>
        <taxon>Eukaryota</taxon>
        <taxon>Fungi</taxon>
        <taxon>Dikarya</taxon>
        <taxon>Basidiomycota</taxon>
        <taxon>Agaricomycotina</taxon>
        <taxon>Agaricomycetes</taxon>
        <taxon>Agaricomycetidae</taxon>
        <taxon>Boletales</taxon>
        <taxon>Boletales incertae sedis</taxon>
        <taxon>Leucogyrophana</taxon>
    </lineage>
</organism>
<proteinExistence type="predicted"/>
<evidence type="ECO:0000313" key="2">
    <source>
        <dbReference type="Proteomes" id="UP000053820"/>
    </source>
</evidence>
<accession>A0A0C9W1K0</accession>
<reference evidence="1 2" key="1">
    <citation type="submission" date="2014-04" db="EMBL/GenBank/DDBJ databases">
        <title>Evolutionary Origins and Diversification of the Mycorrhizal Mutualists.</title>
        <authorList>
            <consortium name="DOE Joint Genome Institute"/>
            <consortium name="Mycorrhizal Genomics Consortium"/>
            <person name="Kohler A."/>
            <person name="Kuo A."/>
            <person name="Nagy L.G."/>
            <person name="Floudas D."/>
            <person name="Copeland A."/>
            <person name="Barry K.W."/>
            <person name="Cichocki N."/>
            <person name="Veneault-Fourrey C."/>
            <person name="LaButti K."/>
            <person name="Lindquist E.A."/>
            <person name="Lipzen A."/>
            <person name="Lundell T."/>
            <person name="Morin E."/>
            <person name="Murat C."/>
            <person name="Riley R."/>
            <person name="Ohm R."/>
            <person name="Sun H."/>
            <person name="Tunlid A."/>
            <person name="Henrissat B."/>
            <person name="Grigoriev I.V."/>
            <person name="Hibbett D.S."/>
            <person name="Martin F."/>
        </authorList>
    </citation>
    <scope>NUCLEOTIDE SEQUENCE [LARGE SCALE GENOMIC DNA]</scope>
    <source>
        <strain evidence="1 2">MD-312</strain>
    </source>
</reference>
<protein>
    <recommendedName>
        <fullName evidence="3">F-box domain-containing protein</fullName>
    </recommendedName>
</protein>
<dbReference type="Proteomes" id="UP000053820">
    <property type="component" value="Unassembled WGS sequence"/>
</dbReference>
<dbReference type="SUPFAM" id="SSF52047">
    <property type="entry name" value="RNI-like"/>
    <property type="match status" value="1"/>
</dbReference>
<evidence type="ECO:0008006" key="3">
    <source>
        <dbReference type="Google" id="ProtNLM"/>
    </source>
</evidence>
<dbReference type="Gene3D" id="3.80.10.10">
    <property type="entry name" value="Ribonuclease Inhibitor"/>
    <property type="match status" value="1"/>
</dbReference>
<keyword evidence="2" id="KW-1185">Reference proteome</keyword>
<dbReference type="EMBL" id="KN839881">
    <property type="protein sequence ID" value="KIJ59783.1"/>
    <property type="molecule type" value="Genomic_DNA"/>
</dbReference>
<dbReference type="AlphaFoldDB" id="A0A0C9W1K0"/>
<dbReference type="HOGENOM" id="CLU_018544_12_0_1"/>
<name>A0A0C9W1K0_9AGAM</name>
<dbReference type="InterPro" id="IPR032675">
    <property type="entry name" value="LRR_dom_sf"/>
</dbReference>
<evidence type="ECO:0000313" key="1">
    <source>
        <dbReference type="EMBL" id="KIJ59783.1"/>
    </source>
</evidence>
<gene>
    <name evidence="1" type="ORF">HYDPIDRAFT_43812</name>
</gene>
<sequence>MSCLTTDSENLADASNAIPFEIQRLMEVGANFVPTESQDQAIDSALRSLREQHAHLSAAEAQETPSAADPKIAVGKLKQLIARLASMRSPVRRVPPEVLGMVFELCVTRDSAARGAQGPLFLAHVCRNWREIAHSYPVLWTSLNFYFSDACGNREKDVTKVRPALDLWLKRSATLPISLTFTDHRIYHGATEDLIYLLVDRLRNNSRRWKSLSLQLSCGYFPLLFTFTPCDLASLEHLSINGDVLGQRIVTTLNLNLTSATKLKSLAYSGPGRSVDDRIHIDWDRLTYVSFEFSPHDGTSFTLSRQFRQLAQCQNVTTCSLGIGLPFRFAFGGQQTITLPCLETLRVRRLLPRSHASSAIDYLILPQLQTLEIDAAIFVSWNMKWHDRQFCNLLTRSACSLENLYIKDVDFPNEELLRCLANSHKLKSLSFIPCPLSQNILDIIEKLDISRPAGGLPMASPYLPQLQTLRLACTRVACFDGMLKMLTSRSGARASVAGVTNLECFELVFYKLWHETNPSTEFNLNRFRERLAQCTADDGKLDASLVIEAPYLPEYIEMPTVS</sequence>